<dbReference type="InterPro" id="IPR002100">
    <property type="entry name" value="TF_MADSbox"/>
</dbReference>
<dbReference type="InterPro" id="IPR036879">
    <property type="entry name" value="TF_MADSbox_sf"/>
</dbReference>
<dbReference type="OrthoDB" id="2284405at2759"/>
<evidence type="ECO:0000256" key="4">
    <source>
        <dbReference type="ARBA" id="ARBA00023163"/>
    </source>
</evidence>
<keyword evidence="3" id="KW-0238">DNA-binding</keyword>
<evidence type="ECO:0000256" key="1">
    <source>
        <dbReference type="ARBA" id="ARBA00004123"/>
    </source>
</evidence>
<evidence type="ECO:0000313" key="8">
    <source>
        <dbReference type="Proteomes" id="UP000717585"/>
    </source>
</evidence>
<keyword evidence="5" id="KW-0539">Nucleus</keyword>
<dbReference type="EMBL" id="JAHDYR010000066">
    <property type="protein sequence ID" value="KAG9390277.1"/>
    <property type="molecule type" value="Genomic_DNA"/>
</dbReference>
<evidence type="ECO:0000313" key="7">
    <source>
        <dbReference type="EMBL" id="KAG9390277.1"/>
    </source>
</evidence>
<dbReference type="Pfam" id="PF00319">
    <property type="entry name" value="SRF-TF"/>
    <property type="match status" value="1"/>
</dbReference>
<keyword evidence="8" id="KW-1185">Reference proteome</keyword>
<gene>
    <name evidence="7" type="ORF">J8273_8317</name>
</gene>
<sequence>MNAHGEPVSESESSFIGGKKQPRVISYIEDRKRRNTTFSKRKKSIISKTHEISLITGCSVFIAIKSGRNCYCFGTNDFETIASNEGATFVRNTLKGQAPVIFSTEYDNDGSTVQHTNLGEVEEQSANTETGSGISAAHSAQLAAPAPGIAAPLCPEPHPVTIMTEMPTKTATDPSRYARLAMERHRWIQDATRVMRHNDDTPDDEAMEHDVDDCQWLDEPNNEEVALMALIGERDGERNAAPTNRPNCGTWGGNEDHGINALVFSSRL</sequence>
<dbReference type="GO" id="GO:0005634">
    <property type="term" value="C:nucleus"/>
    <property type="evidence" value="ECO:0007669"/>
    <property type="project" value="UniProtKB-SubCell"/>
</dbReference>
<proteinExistence type="predicted"/>
<name>A0A8J6E176_9EUKA</name>
<evidence type="ECO:0000256" key="5">
    <source>
        <dbReference type="ARBA" id="ARBA00023242"/>
    </source>
</evidence>
<comment type="caution">
    <text evidence="7">The sequence shown here is derived from an EMBL/GenBank/DDBJ whole genome shotgun (WGS) entry which is preliminary data.</text>
</comment>
<accession>A0A8J6E176</accession>
<keyword evidence="2" id="KW-0805">Transcription regulation</keyword>
<evidence type="ECO:0000259" key="6">
    <source>
        <dbReference type="PROSITE" id="PS50066"/>
    </source>
</evidence>
<dbReference type="Proteomes" id="UP000717585">
    <property type="component" value="Unassembled WGS sequence"/>
</dbReference>
<dbReference type="SMART" id="SM00432">
    <property type="entry name" value="MADS"/>
    <property type="match status" value="1"/>
</dbReference>
<dbReference type="GO" id="GO:0003677">
    <property type="term" value="F:DNA binding"/>
    <property type="evidence" value="ECO:0007669"/>
    <property type="project" value="UniProtKB-KW"/>
</dbReference>
<feature type="domain" description="MADS-box" evidence="6">
    <location>
        <begin position="25"/>
        <end position="69"/>
    </location>
</feature>
<organism evidence="7 8">
    <name type="scientific">Carpediemonas membranifera</name>
    <dbReference type="NCBI Taxonomy" id="201153"/>
    <lineage>
        <taxon>Eukaryota</taxon>
        <taxon>Metamonada</taxon>
        <taxon>Carpediemonas-like organisms</taxon>
        <taxon>Carpediemonas</taxon>
    </lineage>
</organism>
<evidence type="ECO:0000256" key="2">
    <source>
        <dbReference type="ARBA" id="ARBA00023015"/>
    </source>
</evidence>
<keyword evidence="4" id="KW-0804">Transcription</keyword>
<dbReference type="GO" id="GO:0046983">
    <property type="term" value="F:protein dimerization activity"/>
    <property type="evidence" value="ECO:0007669"/>
    <property type="project" value="InterPro"/>
</dbReference>
<dbReference type="PROSITE" id="PS50066">
    <property type="entry name" value="MADS_BOX_2"/>
    <property type="match status" value="1"/>
</dbReference>
<protein>
    <submittedName>
        <fullName evidence="7">SRF-type transcription factor (DNA-binding and dimerization domain)</fullName>
    </submittedName>
</protein>
<dbReference type="SUPFAM" id="SSF55455">
    <property type="entry name" value="SRF-like"/>
    <property type="match status" value="1"/>
</dbReference>
<dbReference type="AlphaFoldDB" id="A0A8J6E176"/>
<evidence type="ECO:0000256" key="3">
    <source>
        <dbReference type="ARBA" id="ARBA00023125"/>
    </source>
</evidence>
<dbReference type="Gene3D" id="3.40.1810.10">
    <property type="entry name" value="Transcription factor, MADS-box"/>
    <property type="match status" value="1"/>
</dbReference>
<comment type="subcellular location">
    <subcellularLocation>
        <location evidence="1">Nucleus</location>
    </subcellularLocation>
</comment>
<reference evidence="7" key="1">
    <citation type="submission" date="2021-05" db="EMBL/GenBank/DDBJ databases">
        <title>A free-living protist that lacks canonical eukaryotic 1 DNA replication and segregation systems.</title>
        <authorList>
            <person name="Salas-Leiva D.E."/>
            <person name="Tromer E.C."/>
            <person name="Curtis B.A."/>
            <person name="Jerlstrom-Hultqvist J."/>
            <person name="Kolisko M."/>
            <person name="Yi Z."/>
            <person name="Salas-Leiva J.S."/>
            <person name="Gallot-Lavallee L."/>
            <person name="Kops G.J.P.L."/>
            <person name="Archibald J.M."/>
            <person name="Simpson A.G.B."/>
            <person name="Roger A.J."/>
        </authorList>
    </citation>
    <scope>NUCLEOTIDE SEQUENCE</scope>
    <source>
        <strain evidence="7">BICM</strain>
    </source>
</reference>